<evidence type="ECO:0000313" key="2">
    <source>
        <dbReference type="Proteomes" id="UP000324222"/>
    </source>
</evidence>
<dbReference type="EMBL" id="VSRR010005156">
    <property type="protein sequence ID" value="MPC41703.1"/>
    <property type="molecule type" value="Genomic_DNA"/>
</dbReference>
<comment type="caution">
    <text evidence="1">The sequence shown here is derived from an EMBL/GenBank/DDBJ whole genome shotgun (WGS) entry which is preliminary data.</text>
</comment>
<gene>
    <name evidence="1" type="ORF">E2C01_035304</name>
</gene>
<keyword evidence="2" id="KW-1185">Reference proteome</keyword>
<reference evidence="1 2" key="1">
    <citation type="submission" date="2019-05" db="EMBL/GenBank/DDBJ databases">
        <title>Another draft genome of Portunus trituberculatus and its Hox gene families provides insights of decapod evolution.</title>
        <authorList>
            <person name="Jeong J.-H."/>
            <person name="Song I."/>
            <person name="Kim S."/>
            <person name="Choi T."/>
            <person name="Kim D."/>
            <person name="Ryu S."/>
            <person name="Kim W."/>
        </authorList>
    </citation>
    <scope>NUCLEOTIDE SEQUENCE [LARGE SCALE GENOMIC DNA]</scope>
    <source>
        <tissue evidence="1">Muscle</tissue>
    </source>
</reference>
<organism evidence="1 2">
    <name type="scientific">Portunus trituberculatus</name>
    <name type="common">Swimming crab</name>
    <name type="synonym">Neptunus trituberculatus</name>
    <dbReference type="NCBI Taxonomy" id="210409"/>
    <lineage>
        <taxon>Eukaryota</taxon>
        <taxon>Metazoa</taxon>
        <taxon>Ecdysozoa</taxon>
        <taxon>Arthropoda</taxon>
        <taxon>Crustacea</taxon>
        <taxon>Multicrustacea</taxon>
        <taxon>Malacostraca</taxon>
        <taxon>Eumalacostraca</taxon>
        <taxon>Eucarida</taxon>
        <taxon>Decapoda</taxon>
        <taxon>Pleocyemata</taxon>
        <taxon>Brachyura</taxon>
        <taxon>Eubrachyura</taxon>
        <taxon>Portunoidea</taxon>
        <taxon>Portunidae</taxon>
        <taxon>Portuninae</taxon>
        <taxon>Portunus</taxon>
    </lineage>
</organism>
<dbReference type="Proteomes" id="UP000324222">
    <property type="component" value="Unassembled WGS sequence"/>
</dbReference>
<sequence>MVPGVHLYQVLQPTYKPPGTLFKRPLPLPVQCLQLSSLVFTVTGSTKMASDCEGL</sequence>
<accession>A0A5B7F9E6</accession>
<proteinExistence type="predicted"/>
<dbReference type="AlphaFoldDB" id="A0A5B7F9E6"/>
<name>A0A5B7F9E6_PORTR</name>
<evidence type="ECO:0000313" key="1">
    <source>
        <dbReference type="EMBL" id="MPC41703.1"/>
    </source>
</evidence>
<protein>
    <submittedName>
        <fullName evidence="1">Uncharacterized protein</fullName>
    </submittedName>
</protein>